<dbReference type="SUPFAM" id="SSF82649">
    <property type="entry name" value="SufE/NifU"/>
    <property type="match status" value="1"/>
</dbReference>
<name>A0A953NFT8_9MOLU</name>
<sequence length="129" mass="14832">MNHYLKPNNRKEVNEKKIVSFSNSCGDELVADYSIEDGVLKDIHFMGSGCAYFVSSSDMLCDYLKGRRVSECIFLIDEFEKIIHSKESTNEMEKMGELNVFLNVKKHSNRLDCVQMLSKPLKEKLQNEG</sequence>
<feature type="domain" description="NIF system FeS cluster assembly NifU N-terminal" evidence="1">
    <location>
        <begin position="1"/>
        <end position="110"/>
    </location>
</feature>
<dbReference type="GO" id="GO:0005506">
    <property type="term" value="F:iron ion binding"/>
    <property type="evidence" value="ECO:0007669"/>
    <property type="project" value="InterPro"/>
</dbReference>
<evidence type="ECO:0000313" key="2">
    <source>
        <dbReference type="EMBL" id="MBZ4195279.1"/>
    </source>
</evidence>
<organism evidence="2 3">
    <name type="scientific">Mycoplasma tauri</name>
    <dbReference type="NCBI Taxonomy" id="547987"/>
    <lineage>
        <taxon>Bacteria</taxon>
        <taxon>Bacillati</taxon>
        <taxon>Mycoplasmatota</taxon>
        <taxon>Mollicutes</taxon>
        <taxon>Mycoplasmataceae</taxon>
        <taxon>Mycoplasma</taxon>
    </lineage>
</organism>
<accession>A0A953NFT8</accession>
<reference evidence="2 3" key="1">
    <citation type="submission" date="2021-09" db="EMBL/GenBank/DDBJ databases">
        <title>WGS of Mycoplasma sp. Zaradi2 strains.</title>
        <authorList>
            <person name="Spergser J."/>
        </authorList>
    </citation>
    <scope>NUCLEOTIDE SEQUENCE [LARGE SCALE GENOMIC DNA]</scope>
    <source>
        <strain evidence="2 3">1331</strain>
    </source>
</reference>
<dbReference type="EMBL" id="JAIQBY010000004">
    <property type="protein sequence ID" value="MBZ4195279.1"/>
    <property type="molecule type" value="Genomic_DNA"/>
</dbReference>
<dbReference type="CDD" id="cd06664">
    <property type="entry name" value="IscU_like"/>
    <property type="match status" value="1"/>
</dbReference>
<dbReference type="GO" id="GO:0016226">
    <property type="term" value="P:iron-sulfur cluster assembly"/>
    <property type="evidence" value="ECO:0007669"/>
    <property type="project" value="InterPro"/>
</dbReference>
<comment type="caution">
    <text evidence="2">The sequence shown here is derived from an EMBL/GenBank/DDBJ whole genome shotgun (WGS) entry which is preliminary data.</text>
</comment>
<evidence type="ECO:0000259" key="1">
    <source>
        <dbReference type="Pfam" id="PF01592"/>
    </source>
</evidence>
<dbReference type="AlphaFoldDB" id="A0A953NFT8"/>
<dbReference type="GO" id="GO:0051536">
    <property type="term" value="F:iron-sulfur cluster binding"/>
    <property type="evidence" value="ECO:0007669"/>
    <property type="project" value="InterPro"/>
</dbReference>
<dbReference type="Pfam" id="PF01592">
    <property type="entry name" value="NifU_N"/>
    <property type="match status" value="1"/>
</dbReference>
<keyword evidence="3" id="KW-1185">Reference proteome</keyword>
<protein>
    <submittedName>
        <fullName evidence="2">Iron-sulfur cluster assembly scaffold protein</fullName>
    </submittedName>
</protein>
<dbReference type="Proteomes" id="UP000772186">
    <property type="component" value="Unassembled WGS sequence"/>
</dbReference>
<evidence type="ECO:0000313" key="3">
    <source>
        <dbReference type="Proteomes" id="UP000772186"/>
    </source>
</evidence>
<dbReference type="InterPro" id="IPR002871">
    <property type="entry name" value="NIF_FeS_clus_asmbl_NifU_N"/>
</dbReference>
<dbReference type="Gene3D" id="3.90.1010.10">
    <property type="match status" value="1"/>
</dbReference>
<gene>
    <name evidence="2" type="ORF">LAD73_00895</name>
</gene>
<dbReference type="RefSeq" id="WP_205517643.1">
    <property type="nucleotide sequence ID" value="NZ_JAIQBY010000004.1"/>
</dbReference>
<proteinExistence type="predicted"/>